<dbReference type="InterPro" id="IPR010982">
    <property type="entry name" value="Lambda_DNA-bd_dom_sf"/>
</dbReference>
<keyword evidence="4" id="KW-0804">Transcription</keyword>
<dbReference type="SUPFAM" id="SSF53822">
    <property type="entry name" value="Periplasmic binding protein-like I"/>
    <property type="match status" value="1"/>
</dbReference>
<dbReference type="GO" id="GO:0003700">
    <property type="term" value="F:DNA-binding transcription factor activity"/>
    <property type="evidence" value="ECO:0007669"/>
    <property type="project" value="TreeGrafter"/>
</dbReference>
<dbReference type="STRING" id="1423746.FD27_GL001348"/>
<evidence type="ECO:0000256" key="2">
    <source>
        <dbReference type="ARBA" id="ARBA00023015"/>
    </source>
</evidence>
<dbReference type="CDD" id="cd01392">
    <property type="entry name" value="HTH_LacI"/>
    <property type="match status" value="1"/>
</dbReference>
<dbReference type="InterPro" id="IPR046335">
    <property type="entry name" value="LacI/GalR-like_sensor"/>
</dbReference>
<evidence type="ECO:0000313" key="8">
    <source>
        <dbReference type="Proteomes" id="UP000051445"/>
    </source>
</evidence>
<dbReference type="EMBL" id="AZER01000025">
    <property type="protein sequence ID" value="KRL25963.1"/>
    <property type="molecule type" value="Genomic_DNA"/>
</dbReference>
<evidence type="ECO:0000313" key="7">
    <source>
        <dbReference type="EMBL" id="KRL25963.1"/>
    </source>
</evidence>
<reference evidence="7 8" key="1">
    <citation type="journal article" date="2015" name="Genome Announc.">
        <title>Expanding the biotechnology potential of lactobacilli through comparative genomics of 213 strains and associated genera.</title>
        <authorList>
            <person name="Sun Z."/>
            <person name="Harris H.M."/>
            <person name="McCann A."/>
            <person name="Guo C."/>
            <person name="Argimon S."/>
            <person name="Zhang W."/>
            <person name="Yang X."/>
            <person name="Jeffery I.B."/>
            <person name="Cooney J.C."/>
            <person name="Kagawa T.F."/>
            <person name="Liu W."/>
            <person name="Song Y."/>
            <person name="Salvetti E."/>
            <person name="Wrobel A."/>
            <person name="Rasinkangas P."/>
            <person name="Parkhill J."/>
            <person name="Rea M.C."/>
            <person name="O'Sullivan O."/>
            <person name="Ritari J."/>
            <person name="Douillard F.P."/>
            <person name="Paul Ross R."/>
            <person name="Yang R."/>
            <person name="Briner A.E."/>
            <person name="Felis G.E."/>
            <person name="de Vos W.M."/>
            <person name="Barrangou R."/>
            <person name="Klaenhammer T.R."/>
            <person name="Caufield P.W."/>
            <person name="Cui Y."/>
            <person name="Zhang H."/>
            <person name="O'Toole P.W."/>
        </authorList>
    </citation>
    <scope>NUCLEOTIDE SEQUENCE [LARGE SCALE GENOMIC DNA]</scope>
    <source>
        <strain evidence="7 8">DSM 13145</strain>
    </source>
</reference>
<dbReference type="PANTHER" id="PTHR30146">
    <property type="entry name" value="LACI-RELATED TRANSCRIPTIONAL REPRESSOR"/>
    <property type="match status" value="1"/>
</dbReference>
<proteinExistence type="predicted"/>
<evidence type="ECO:0000256" key="1">
    <source>
        <dbReference type="ARBA" id="ARBA00022491"/>
    </source>
</evidence>
<dbReference type="Gene3D" id="1.10.260.40">
    <property type="entry name" value="lambda repressor-like DNA-binding domains"/>
    <property type="match status" value="1"/>
</dbReference>
<keyword evidence="2" id="KW-0805">Transcription regulation</keyword>
<accession>A0A0R1PBH3</accession>
<dbReference type="PROSITE" id="PS50943">
    <property type="entry name" value="HTH_CROC1"/>
    <property type="match status" value="1"/>
</dbReference>
<dbReference type="CDD" id="cd06291">
    <property type="entry name" value="PBP1_Qymf-like"/>
    <property type="match status" value="1"/>
</dbReference>
<name>A0A0R1PBH3_9LACO</name>
<dbReference type="Proteomes" id="UP000051445">
    <property type="component" value="Unassembled WGS sequence"/>
</dbReference>
<dbReference type="PROSITE" id="PS50932">
    <property type="entry name" value="HTH_LACI_2"/>
    <property type="match status" value="1"/>
</dbReference>
<evidence type="ECO:0000259" key="5">
    <source>
        <dbReference type="PROSITE" id="PS50932"/>
    </source>
</evidence>
<dbReference type="RefSeq" id="WP_057752364.1">
    <property type="nucleotide sequence ID" value="NZ_AZER01000025.1"/>
</dbReference>
<gene>
    <name evidence="7" type="ORF">FD27_GL001348</name>
</gene>
<feature type="domain" description="HTH cro/C1-type" evidence="6">
    <location>
        <begin position="8"/>
        <end position="50"/>
    </location>
</feature>
<sequence>MTNKSVKLEDVAKEAGVSKTTVSRVLNNRGYLSKQTVEKVHQAIEKLHYRPNVVARQLFRQSTHLVALIFPTVDDPFFAQLEAELEKRLAALRYGALMGNSQNNPEKERQYLKLLLNHQVDGLIVGAHNQGITEYQHTNLPIVSIERYMGNNIPIVTSDNYHGGELAVQRLLNDGCQHIIHTNYPSYQVSPNELRQQAYEDVLHRHGMKPITYQVSFDISEEAKKKVFRKMFREHPEVDGIFADNDTNASLIIRVGKEFNRHVPNDLKVVGFDGANITRMLSPELTTIQQPLPEMATKAIELLMAQIDGKPYQKTVKLPVRLINSTTA</sequence>
<dbReference type="PRINTS" id="PR00036">
    <property type="entry name" value="HTHLACI"/>
</dbReference>
<dbReference type="PANTHER" id="PTHR30146:SF95">
    <property type="entry name" value="RIBOSE OPERON REPRESSOR"/>
    <property type="match status" value="1"/>
</dbReference>
<feature type="domain" description="HTH lacI-type" evidence="5">
    <location>
        <begin position="6"/>
        <end position="60"/>
    </location>
</feature>
<dbReference type="OrthoDB" id="9796186at2"/>
<dbReference type="PROSITE" id="PS00356">
    <property type="entry name" value="HTH_LACI_1"/>
    <property type="match status" value="1"/>
</dbReference>
<dbReference type="Gene3D" id="3.40.50.2300">
    <property type="match status" value="2"/>
</dbReference>
<keyword evidence="1" id="KW-0678">Repressor</keyword>
<dbReference type="SUPFAM" id="SSF47413">
    <property type="entry name" value="lambda repressor-like DNA-binding domains"/>
    <property type="match status" value="1"/>
</dbReference>
<protein>
    <submittedName>
        <fullName evidence="7">LacI family transcriptional regulator</fullName>
    </submittedName>
</protein>
<comment type="caution">
    <text evidence="7">The sequence shown here is derived from an EMBL/GenBank/DDBJ whole genome shotgun (WGS) entry which is preliminary data.</text>
</comment>
<dbReference type="GO" id="GO:0000976">
    <property type="term" value="F:transcription cis-regulatory region binding"/>
    <property type="evidence" value="ECO:0007669"/>
    <property type="project" value="TreeGrafter"/>
</dbReference>
<dbReference type="InterPro" id="IPR001387">
    <property type="entry name" value="Cro/C1-type_HTH"/>
</dbReference>
<evidence type="ECO:0000259" key="6">
    <source>
        <dbReference type="PROSITE" id="PS50943"/>
    </source>
</evidence>
<dbReference type="InterPro" id="IPR000843">
    <property type="entry name" value="HTH_LacI"/>
</dbReference>
<evidence type="ECO:0000256" key="3">
    <source>
        <dbReference type="ARBA" id="ARBA00023125"/>
    </source>
</evidence>
<dbReference type="InterPro" id="IPR028082">
    <property type="entry name" value="Peripla_BP_I"/>
</dbReference>
<evidence type="ECO:0000256" key="4">
    <source>
        <dbReference type="ARBA" id="ARBA00023163"/>
    </source>
</evidence>
<keyword evidence="3" id="KW-0238">DNA-binding</keyword>
<dbReference type="PATRIC" id="fig|1423746.3.peg.1376"/>
<dbReference type="Pfam" id="PF00356">
    <property type="entry name" value="LacI"/>
    <property type="match status" value="1"/>
</dbReference>
<dbReference type="Pfam" id="PF13377">
    <property type="entry name" value="Peripla_BP_3"/>
    <property type="match status" value="1"/>
</dbReference>
<organism evidence="7 8">
    <name type="scientific">Limosilactobacillus frumenti DSM 13145</name>
    <dbReference type="NCBI Taxonomy" id="1423746"/>
    <lineage>
        <taxon>Bacteria</taxon>
        <taxon>Bacillati</taxon>
        <taxon>Bacillota</taxon>
        <taxon>Bacilli</taxon>
        <taxon>Lactobacillales</taxon>
        <taxon>Lactobacillaceae</taxon>
        <taxon>Limosilactobacillus</taxon>
    </lineage>
</organism>
<keyword evidence="8" id="KW-1185">Reference proteome</keyword>
<dbReference type="AlphaFoldDB" id="A0A0R1PBH3"/>
<dbReference type="SMART" id="SM00354">
    <property type="entry name" value="HTH_LACI"/>
    <property type="match status" value="1"/>
</dbReference>